<evidence type="ECO:0000256" key="2">
    <source>
        <dbReference type="ARBA" id="ARBA00022741"/>
    </source>
</evidence>
<dbReference type="SMART" id="SM00220">
    <property type="entry name" value="S_TKc"/>
    <property type="match status" value="1"/>
</dbReference>
<feature type="non-terminal residue" evidence="9">
    <location>
        <position position="961"/>
    </location>
</feature>
<dbReference type="CDD" id="cd14014">
    <property type="entry name" value="STKc_PknB_like"/>
    <property type="match status" value="1"/>
</dbReference>
<dbReference type="InterPro" id="IPR011009">
    <property type="entry name" value="Kinase-like_dom_sf"/>
</dbReference>
<dbReference type="Proteomes" id="UP000075635">
    <property type="component" value="Unassembled WGS sequence"/>
</dbReference>
<proteinExistence type="predicted"/>
<evidence type="ECO:0000313" key="9">
    <source>
        <dbReference type="EMBL" id="KYF94089.1"/>
    </source>
</evidence>
<dbReference type="InterPro" id="IPR011990">
    <property type="entry name" value="TPR-like_helical_dom_sf"/>
</dbReference>
<evidence type="ECO:0000256" key="1">
    <source>
        <dbReference type="ARBA" id="ARBA00022679"/>
    </source>
</evidence>
<dbReference type="SUPFAM" id="SSF48452">
    <property type="entry name" value="TPR-like"/>
    <property type="match status" value="3"/>
</dbReference>
<keyword evidence="2 5" id="KW-0547">Nucleotide-binding</keyword>
<dbReference type="SUPFAM" id="SSF56112">
    <property type="entry name" value="Protein kinase-like (PK-like)"/>
    <property type="match status" value="1"/>
</dbReference>
<keyword evidence="3 9" id="KW-0418">Kinase</keyword>
<dbReference type="Gene3D" id="3.30.200.20">
    <property type="entry name" value="Phosphorylase Kinase, domain 1"/>
    <property type="match status" value="1"/>
</dbReference>
<evidence type="ECO:0000256" key="7">
    <source>
        <dbReference type="SAM" id="Phobius"/>
    </source>
</evidence>
<dbReference type="InterPro" id="IPR000719">
    <property type="entry name" value="Prot_kinase_dom"/>
</dbReference>
<dbReference type="EMBL" id="JEMB01000763">
    <property type="protein sequence ID" value="KYF94089.1"/>
    <property type="molecule type" value="Genomic_DNA"/>
</dbReference>
<evidence type="ECO:0000256" key="4">
    <source>
        <dbReference type="ARBA" id="ARBA00022840"/>
    </source>
</evidence>
<organism evidence="9 10">
    <name type="scientific">Sorangium cellulosum</name>
    <name type="common">Polyangium cellulosum</name>
    <dbReference type="NCBI Taxonomy" id="56"/>
    <lineage>
        <taxon>Bacteria</taxon>
        <taxon>Pseudomonadati</taxon>
        <taxon>Myxococcota</taxon>
        <taxon>Polyangia</taxon>
        <taxon>Polyangiales</taxon>
        <taxon>Polyangiaceae</taxon>
        <taxon>Sorangium</taxon>
    </lineage>
</organism>
<dbReference type="PROSITE" id="PS50011">
    <property type="entry name" value="PROTEIN_KINASE_DOM"/>
    <property type="match status" value="1"/>
</dbReference>
<name>A0A150SNR6_SORCE</name>
<comment type="caution">
    <text evidence="9">The sequence shown here is derived from an EMBL/GenBank/DDBJ whole genome shotgun (WGS) entry which is preliminary data.</text>
</comment>
<dbReference type="AlphaFoldDB" id="A0A150SNR6"/>
<evidence type="ECO:0000313" key="10">
    <source>
        <dbReference type="Proteomes" id="UP000075635"/>
    </source>
</evidence>
<keyword evidence="7" id="KW-0472">Membrane</keyword>
<evidence type="ECO:0000256" key="5">
    <source>
        <dbReference type="PROSITE-ProRule" id="PRU10141"/>
    </source>
</evidence>
<feature type="region of interest" description="Disordered" evidence="6">
    <location>
        <begin position="174"/>
        <end position="198"/>
    </location>
</feature>
<dbReference type="PROSITE" id="PS00108">
    <property type="entry name" value="PROTEIN_KINASE_ST"/>
    <property type="match status" value="1"/>
</dbReference>
<reference evidence="9 10" key="1">
    <citation type="submission" date="2014-02" db="EMBL/GenBank/DDBJ databases">
        <title>The small core and large imbalanced accessory genome model reveals a collaborative survival strategy of Sorangium cellulosum strains in nature.</title>
        <authorList>
            <person name="Han K."/>
            <person name="Peng R."/>
            <person name="Blom J."/>
            <person name="Li Y.-Z."/>
        </authorList>
    </citation>
    <scope>NUCLEOTIDE SEQUENCE [LARGE SCALE GENOMIC DNA]</scope>
    <source>
        <strain evidence="9 10">So0011-07</strain>
    </source>
</reference>
<dbReference type="GO" id="GO:0005524">
    <property type="term" value="F:ATP binding"/>
    <property type="evidence" value="ECO:0007669"/>
    <property type="project" value="UniProtKB-UniRule"/>
</dbReference>
<dbReference type="Pfam" id="PF00069">
    <property type="entry name" value="Pkinase"/>
    <property type="match status" value="1"/>
</dbReference>
<sequence length="961" mass="105254">MFVCVDPPSSRAPSRFPIRDWDRYECLSLVGKGGMGTVYKARDPRLQRYVAIKLIRGNDPELAQRFIWEARAQARVEHPNICKVYEVGEAQGQPFIAMQYIDGQPLHRVAQQMSLEQRVKIVADVADGLHAAHRLGLIHRDIKPANILVERTADGAFRPYLLDFGLARDIASDGRATTSDEGTPAYMAPEQVSGGQRQLDRRTDVYCLGSTLYEVLSGRPPFVDPSVTSLIWRVVNELPVPVRQVDKGIPLDLETIVMKCLEKEPQRRYDSAKMLALDLGRYLEGEPIDARPPSLVYRARKRARKHRLALAAGAAALVVLSLSGAVALRAKLAAARQAELSAHVASLAEGFGQDVKEMELFMRYAYALPLHEVSREKEVIRARMGEIDRKMQAMRGAAGDLVEGPGHYALGRGYLALHEPEEALTHLEAALGSGYAAREAKFAAGLAHGMLYRKGLDRAMRLADRGERSARQVELEERHKAPAIKYLRDSVRSTAAPSAYTAALMELYEGRFDEALGDARRAFARSPWEYEAKKLEGDVLFAKGAAARDLGDHAAALVEFRAAITSYEAAAQMGESDPEVHEAAASAMSEVMLIEAQRGGDVAQLFEQIIDRCDRALRANPRASGAHAKRAWAHVHRARRDLSRGSDPRPDLTQAIASSEQAIQGDPSDATAHGSMGASYFLIASYESTLGLDARSSLERAIESMQRSLALDPNSFWAWNDTGIAFGMMAEYSASHGADPLHLFELSASHIERAIEIAPNDAPPRLNQGWFHARRAQYELDHGASPEESLEVAKDNLEAALRLRPDAYQSYNNLALTYLIQGRYERLTGGSPDVSLARSLDGYTAAARLNPEDLEAQQGTGLALAEAAAWAIDRGEDPTGTLRAARGSIERIVEANPRNAEALLALGGIDLLSARWAASRGRSPWAPLDAAERSLLRAVEANDGNARIHGALAEVHRLRAA</sequence>
<dbReference type="PANTHER" id="PTHR43289:SF30">
    <property type="entry name" value="NON-SPECIFIC SERINE_THREONINE PROTEIN KINASE"/>
    <property type="match status" value="1"/>
</dbReference>
<dbReference type="Gene3D" id="1.25.40.10">
    <property type="entry name" value="Tetratricopeptide repeat domain"/>
    <property type="match status" value="3"/>
</dbReference>
<keyword evidence="7" id="KW-1133">Transmembrane helix</keyword>
<dbReference type="PANTHER" id="PTHR43289">
    <property type="entry name" value="MITOGEN-ACTIVATED PROTEIN KINASE KINASE KINASE 20-RELATED"/>
    <property type="match status" value="1"/>
</dbReference>
<feature type="domain" description="Protein kinase" evidence="8">
    <location>
        <begin position="24"/>
        <end position="283"/>
    </location>
</feature>
<keyword evidence="1" id="KW-0808">Transferase</keyword>
<dbReference type="GO" id="GO:0004674">
    <property type="term" value="F:protein serine/threonine kinase activity"/>
    <property type="evidence" value="ECO:0007669"/>
    <property type="project" value="TreeGrafter"/>
</dbReference>
<feature type="transmembrane region" description="Helical" evidence="7">
    <location>
        <begin position="308"/>
        <end position="328"/>
    </location>
</feature>
<evidence type="ECO:0000256" key="3">
    <source>
        <dbReference type="ARBA" id="ARBA00022777"/>
    </source>
</evidence>
<protein>
    <submittedName>
        <fullName evidence="9">Protein kinase</fullName>
    </submittedName>
</protein>
<dbReference type="InterPro" id="IPR008271">
    <property type="entry name" value="Ser/Thr_kinase_AS"/>
</dbReference>
<keyword evidence="4 5" id="KW-0067">ATP-binding</keyword>
<gene>
    <name evidence="9" type="ORF">BE17_27815</name>
</gene>
<evidence type="ECO:0000256" key="6">
    <source>
        <dbReference type="SAM" id="MobiDB-lite"/>
    </source>
</evidence>
<dbReference type="Gene3D" id="1.10.510.10">
    <property type="entry name" value="Transferase(Phosphotransferase) domain 1"/>
    <property type="match status" value="1"/>
</dbReference>
<dbReference type="PROSITE" id="PS00107">
    <property type="entry name" value="PROTEIN_KINASE_ATP"/>
    <property type="match status" value="1"/>
</dbReference>
<feature type="binding site" evidence="5">
    <location>
        <position position="53"/>
    </location>
    <ligand>
        <name>ATP</name>
        <dbReference type="ChEBI" id="CHEBI:30616"/>
    </ligand>
</feature>
<evidence type="ECO:0000259" key="8">
    <source>
        <dbReference type="PROSITE" id="PS50011"/>
    </source>
</evidence>
<keyword evidence="7" id="KW-0812">Transmembrane</keyword>
<accession>A0A150SNR6</accession>
<dbReference type="InterPro" id="IPR017441">
    <property type="entry name" value="Protein_kinase_ATP_BS"/>
</dbReference>